<dbReference type="Proteomes" id="UP000636960">
    <property type="component" value="Unassembled WGS sequence"/>
</dbReference>
<accession>A0A919MWQ7</accession>
<proteinExistence type="predicted"/>
<sequence>MLSVYSALWMPRLIEINAGRYGVIGITFAMLTWLIVVGFCVVVVAVISAELGGAARPKRGR</sequence>
<name>A0A919MWQ7_9ACTN</name>
<keyword evidence="1" id="KW-1133">Transmembrane helix</keyword>
<gene>
    <name evidence="2" type="ORF">Ari01nite_23900</name>
</gene>
<feature type="transmembrane region" description="Helical" evidence="1">
    <location>
        <begin position="20"/>
        <end position="49"/>
    </location>
</feature>
<evidence type="ECO:0000256" key="1">
    <source>
        <dbReference type="SAM" id="Phobius"/>
    </source>
</evidence>
<dbReference type="AlphaFoldDB" id="A0A919MWQ7"/>
<keyword evidence="1" id="KW-0812">Transmembrane</keyword>
<dbReference type="EMBL" id="BOMV01000021">
    <property type="protein sequence ID" value="GIE94925.1"/>
    <property type="molecule type" value="Genomic_DNA"/>
</dbReference>
<protein>
    <submittedName>
        <fullName evidence="2">Uncharacterized protein</fullName>
    </submittedName>
</protein>
<reference evidence="2" key="1">
    <citation type="submission" date="2021-01" db="EMBL/GenBank/DDBJ databases">
        <title>Whole genome shotgun sequence of Actinoplanes rishiriensis NBRC 108556.</title>
        <authorList>
            <person name="Komaki H."/>
            <person name="Tamura T."/>
        </authorList>
    </citation>
    <scope>NUCLEOTIDE SEQUENCE</scope>
    <source>
        <strain evidence="2">NBRC 108556</strain>
    </source>
</reference>
<keyword evidence="3" id="KW-1185">Reference proteome</keyword>
<evidence type="ECO:0000313" key="2">
    <source>
        <dbReference type="EMBL" id="GIE94925.1"/>
    </source>
</evidence>
<organism evidence="2 3">
    <name type="scientific">Paractinoplanes rishiriensis</name>
    <dbReference type="NCBI Taxonomy" id="1050105"/>
    <lineage>
        <taxon>Bacteria</taxon>
        <taxon>Bacillati</taxon>
        <taxon>Actinomycetota</taxon>
        <taxon>Actinomycetes</taxon>
        <taxon>Micromonosporales</taxon>
        <taxon>Micromonosporaceae</taxon>
        <taxon>Paractinoplanes</taxon>
    </lineage>
</organism>
<keyword evidence="1" id="KW-0472">Membrane</keyword>
<evidence type="ECO:0000313" key="3">
    <source>
        <dbReference type="Proteomes" id="UP000636960"/>
    </source>
</evidence>
<comment type="caution">
    <text evidence="2">The sequence shown here is derived from an EMBL/GenBank/DDBJ whole genome shotgun (WGS) entry which is preliminary data.</text>
</comment>